<accession>A0AA49JZM6</accession>
<name>A0AA49JZM6_9BACT</name>
<keyword evidence="4" id="KW-1185">Reference proteome</keyword>
<dbReference type="AlphaFoldDB" id="A0AA49JZM6"/>
<evidence type="ECO:0000259" key="1">
    <source>
        <dbReference type="Pfam" id="PF12867"/>
    </source>
</evidence>
<dbReference type="EMBL" id="CP130613">
    <property type="protein sequence ID" value="WKW15190.1"/>
    <property type="molecule type" value="Genomic_DNA"/>
</dbReference>
<dbReference type="Proteomes" id="UP001229955">
    <property type="component" value="Chromosome"/>
</dbReference>
<evidence type="ECO:0000313" key="4">
    <source>
        <dbReference type="Proteomes" id="UP001229955"/>
    </source>
</evidence>
<feature type="domain" description="DinB-like" evidence="1">
    <location>
        <begin position="14"/>
        <end position="172"/>
    </location>
</feature>
<dbReference type="SUPFAM" id="SSF109854">
    <property type="entry name" value="DinB/YfiT-like putative metalloenzymes"/>
    <property type="match status" value="1"/>
</dbReference>
<gene>
    <name evidence="2" type="ORF">Strain138_001566</name>
    <name evidence="3" type="ORF">Strain318_001566</name>
</gene>
<accession>A0AA49Q4X1</accession>
<dbReference type="RefSeq" id="WP_367885159.1">
    <property type="nucleotide sequence ID" value="NZ_CP130612.1"/>
</dbReference>
<organism evidence="3 4">
    <name type="scientific">Pseudogemmatithrix spongiicola</name>
    <dbReference type="NCBI Taxonomy" id="3062599"/>
    <lineage>
        <taxon>Bacteria</taxon>
        <taxon>Pseudomonadati</taxon>
        <taxon>Gemmatimonadota</taxon>
        <taxon>Gemmatimonadia</taxon>
        <taxon>Gemmatimonadales</taxon>
        <taxon>Gemmatimonadaceae</taxon>
        <taxon>Pseudogemmatithrix</taxon>
    </lineage>
</organism>
<evidence type="ECO:0000313" key="2">
    <source>
        <dbReference type="EMBL" id="WKW12282.1"/>
    </source>
</evidence>
<dbReference type="Gene3D" id="1.20.120.450">
    <property type="entry name" value="dinb family like domain"/>
    <property type="match status" value="1"/>
</dbReference>
<sequence>MLRGDKRVEVLEAELTRVRRAFEAALDAVPEAKRQLAPPGRWSAAQIVWHLAKVERSVARLIERKNAEIGPMATVPPGPSSHAVLKVLDHVPFLDRSRRLEAPEGIRPPEQVDLVAERGRLADGRVQLLAAAYESGPRLSLIQHPHVYFGDFNGWQWLLMVARHEERHLLQLQETVAALG</sequence>
<reference evidence="3" key="1">
    <citation type="submission" date="2023-07" db="EMBL/GenBank/DDBJ databases">
        <authorList>
            <person name="Haufschild T."/>
            <person name="Kallscheuer N."/>
            <person name="Hammer J."/>
            <person name="Kohn T."/>
            <person name="Kabuu M."/>
            <person name="Jogler M."/>
            <person name="Wohfarth N."/>
            <person name="Heuer A."/>
            <person name="Rohde M."/>
            <person name="van Teeseling M.C.F."/>
            <person name="Jogler C."/>
        </authorList>
    </citation>
    <scope>NUCLEOTIDE SEQUENCE</scope>
    <source>
        <strain evidence="2">Strain 138</strain>
        <strain evidence="3">Strain 318</strain>
    </source>
</reference>
<dbReference type="InterPro" id="IPR034660">
    <property type="entry name" value="DinB/YfiT-like"/>
</dbReference>
<dbReference type="InterPro" id="IPR024775">
    <property type="entry name" value="DinB-like"/>
</dbReference>
<dbReference type="EMBL" id="CP130612">
    <property type="protein sequence ID" value="WKW12282.1"/>
    <property type="molecule type" value="Genomic_DNA"/>
</dbReference>
<proteinExistence type="predicted"/>
<protein>
    <submittedName>
        <fullName evidence="3">DinB family protein</fullName>
    </submittedName>
</protein>
<dbReference type="Pfam" id="PF12867">
    <property type="entry name" value="DinB_2"/>
    <property type="match status" value="1"/>
</dbReference>
<dbReference type="KEGG" id="pspc:Strain318_001566"/>
<evidence type="ECO:0000313" key="3">
    <source>
        <dbReference type="EMBL" id="WKW15190.1"/>
    </source>
</evidence>